<dbReference type="SUPFAM" id="SSF52540">
    <property type="entry name" value="P-loop containing nucleoside triphosphate hydrolases"/>
    <property type="match status" value="1"/>
</dbReference>
<organism evidence="3 4">
    <name type="scientific">Actinomadura miaoliensis</name>
    <dbReference type="NCBI Taxonomy" id="430685"/>
    <lineage>
        <taxon>Bacteria</taxon>
        <taxon>Bacillati</taxon>
        <taxon>Actinomycetota</taxon>
        <taxon>Actinomycetes</taxon>
        <taxon>Streptosporangiales</taxon>
        <taxon>Thermomonosporaceae</taxon>
        <taxon>Actinomadura</taxon>
    </lineage>
</organism>
<accession>A0ABP7UUW5</accession>
<dbReference type="Proteomes" id="UP001500683">
    <property type="component" value="Unassembled WGS sequence"/>
</dbReference>
<dbReference type="Gene3D" id="3.40.50.300">
    <property type="entry name" value="P-loop containing nucleotide triphosphate hydrolases"/>
    <property type="match status" value="1"/>
</dbReference>
<name>A0ABP7UUW5_9ACTN</name>
<protein>
    <recommendedName>
        <fullName evidence="5">Chromosome segregation ATPase</fullName>
    </recommendedName>
</protein>
<gene>
    <name evidence="3" type="ORF">GCM10022214_00080</name>
</gene>
<dbReference type="RefSeq" id="WP_344938909.1">
    <property type="nucleotide sequence ID" value="NZ_BAAAZG010000001.1"/>
</dbReference>
<evidence type="ECO:0000256" key="1">
    <source>
        <dbReference type="SAM" id="Coils"/>
    </source>
</evidence>
<evidence type="ECO:0008006" key="5">
    <source>
        <dbReference type="Google" id="ProtNLM"/>
    </source>
</evidence>
<dbReference type="EMBL" id="BAAAZG010000001">
    <property type="protein sequence ID" value="GAA4053584.1"/>
    <property type="molecule type" value="Genomic_DNA"/>
</dbReference>
<evidence type="ECO:0000313" key="3">
    <source>
        <dbReference type="EMBL" id="GAA4053584.1"/>
    </source>
</evidence>
<proteinExistence type="predicted"/>
<evidence type="ECO:0000313" key="4">
    <source>
        <dbReference type="Proteomes" id="UP001500683"/>
    </source>
</evidence>
<sequence>MGVVTNSQETAGRGVVGVRHLVGLQTFDIARLTNHAVPIVPGTFVAVSGTGPQGDSNGSGKTSFLAAVSVLLADPQWRLSVNGGRYAANLLFKPDAAGLDPAQRFPPAPYGYIVGVFARSAEPGPDSVTVWVRVSASAPFVEARWAPGLHVADADNEAERILQADALWQQSEPKKPISARRMAEVLYGDAPRCLTYLDTQMRPRVPSLLSQQMTEMEPETIGDSLIALAGLDADLASETAQRGKFLQHESELATAVKNDTAARAEEEADLAGVAARQTARETIKQARGFWRRYLACRLHRAHDEDQRLEESTKAIKELRGEAENQRDQLSDRLAELRVPKRLIEDEEQKRRERDHLKASLEGVRAERATVTSRQTQLAEERPPLRSIAAGWSGTDADTARQTVTGRQHDLARASVNAERAMSEVEEAERGLHLAGAGLSGNPGKAIQILTEIGIEGIAVLDVVEPAPESRDAWEARLWPWRDAVAVPGERLADAAGYLTSRLPGTQLVGVPSDPQGRALSARGQEAVEDFLTNLDQQTDPSPSGIGFPSLNAVVVSGFDPPIAGRDTRVKAAEGRLSAARESLTEAQRAVAVEENRLKLAETDLEAALAAARLAKISAEERELDTKLVEIDDRLGALSEREEPAEAAWEEARLAVKSIEADFKTTQVLLDSAKEEVTRQRRALEGVERQREVLAVNVWLRLWGQGIEAATEVAAAEPTTTVDRPESLKRRASELLKEALRIFGVESDRDDLAPDLGEAAALRERFSDETDARGPSVIFDDVSAPLLARIAGAADNDQVITTRVSEQRRIRQELIDELEVEAETSAEVLKRLQEMLERHIERVLTLISKAYNRLDHQRGGSGALLDFTSVRPEGAGEWRWQVTPRWRRSRTGPPISYRETANSAQVKVQAIQLVLAAMLADSDPHGRVLVLDELGNSLGEVNRRDTLAALSKVAEEQQVTILGTCQDSVLTDAADYCGELLWFEHTTTSETYNQPTRAWGSDHNGARAALTADWIRHGRPPF</sequence>
<dbReference type="InterPro" id="IPR027417">
    <property type="entry name" value="P-loop_NTPase"/>
</dbReference>
<comment type="caution">
    <text evidence="3">The sequence shown here is derived from an EMBL/GenBank/DDBJ whole genome shotgun (WGS) entry which is preliminary data.</text>
</comment>
<reference evidence="4" key="1">
    <citation type="journal article" date="2019" name="Int. J. Syst. Evol. Microbiol.">
        <title>The Global Catalogue of Microorganisms (GCM) 10K type strain sequencing project: providing services to taxonomists for standard genome sequencing and annotation.</title>
        <authorList>
            <consortium name="The Broad Institute Genomics Platform"/>
            <consortium name="The Broad Institute Genome Sequencing Center for Infectious Disease"/>
            <person name="Wu L."/>
            <person name="Ma J."/>
        </authorList>
    </citation>
    <scope>NUCLEOTIDE SEQUENCE [LARGE SCALE GENOMIC DNA]</scope>
    <source>
        <strain evidence="4">JCM 16702</strain>
    </source>
</reference>
<feature type="region of interest" description="Disordered" evidence="2">
    <location>
        <begin position="347"/>
        <end position="381"/>
    </location>
</feature>
<keyword evidence="4" id="KW-1185">Reference proteome</keyword>
<feature type="region of interest" description="Disordered" evidence="2">
    <location>
        <begin position="395"/>
        <end position="419"/>
    </location>
</feature>
<feature type="coiled-coil region" evidence="1">
    <location>
        <begin position="814"/>
        <end position="848"/>
    </location>
</feature>
<feature type="coiled-coil region" evidence="1">
    <location>
        <begin position="569"/>
        <end position="610"/>
    </location>
</feature>
<evidence type="ECO:0000256" key="2">
    <source>
        <dbReference type="SAM" id="MobiDB-lite"/>
    </source>
</evidence>
<keyword evidence="1" id="KW-0175">Coiled coil</keyword>
<feature type="compositionally biased region" description="Basic and acidic residues" evidence="2">
    <location>
        <begin position="347"/>
        <end position="367"/>
    </location>
</feature>